<dbReference type="PANTHER" id="PTHR43805">
    <property type="entry name" value="GLYCEROPHOSPHORYL DIESTER PHOSPHODIESTERASE"/>
    <property type="match status" value="1"/>
</dbReference>
<dbReference type="PANTHER" id="PTHR43805:SF1">
    <property type="entry name" value="GP-PDE DOMAIN-CONTAINING PROTEIN"/>
    <property type="match status" value="1"/>
</dbReference>
<evidence type="ECO:0000259" key="1">
    <source>
        <dbReference type="PROSITE" id="PS51704"/>
    </source>
</evidence>
<dbReference type="PROSITE" id="PS51704">
    <property type="entry name" value="GP_PDE"/>
    <property type="match status" value="1"/>
</dbReference>
<name>A0ABQ5WB74_9HYPH</name>
<evidence type="ECO:0000313" key="3">
    <source>
        <dbReference type="Proteomes" id="UP001156691"/>
    </source>
</evidence>
<dbReference type="InterPro" id="IPR017946">
    <property type="entry name" value="PLC-like_Pdiesterase_TIM-brl"/>
</dbReference>
<gene>
    <name evidence="2" type="ORF">GCM10010862_46210</name>
</gene>
<dbReference type="RefSeq" id="WP_284342756.1">
    <property type="nucleotide sequence ID" value="NZ_BSNS01000024.1"/>
</dbReference>
<dbReference type="SUPFAM" id="SSF51695">
    <property type="entry name" value="PLC-like phosphodiesterases"/>
    <property type="match status" value="1"/>
</dbReference>
<protein>
    <submittedName>
        <fullName evidence="2">Glycerophosphoryl diester phosphodiesterase</fullName>
    </submittedName>
</protein>
<organism evidence="2 3">
    <name type="scientific">Devosia nitrariae</name>
    <dbReference type="NCBI Taxonomy" id="2071872"/>
    <lineage>
        <taxon>Bacteria</taxon>
        <taxon>Pseudomonadati</taxon>
        <taxon>Pseudomonadota</taxon>
        <taxon>Alphaproteobacteria</taxon>
        <taxon>Hyphomicrobiales</taxon>
        <taxon>Devosiaceae</taxon>
        <taxon>Devosia</taxon>
    </lineage>
</organism>
<dbReference type="Pfam" id="PF03009">
    <property type="entry name" value="GDPD"/>
    <property type="match status" value="1"/>
</dbReference>
<reference evidence="3" key="1">
    <citation type="journal article" date="2019" name="Int. J. Syst. Evol. Microbiol.">
        <title>The Global Catalogue of Microorganisms (GCM) 10K type strain sequencing project: providing services to taxonomists for standard genome sequencing and annotation.</title>
        <authorList>
            <consortium name="The Broad Institute Genomics Platform"/>
            <consortium name="The Broad Institute Genome Sequencing Center for Infectious Disease"/>
            <person name="Wu L."/>
            <person name="Ma J."/>
        </authorList>
    </citation>
    <scope>NUCLEOTIDE SEQUENCE [LARGE SCALE GENOMIC DNA]</scope>
    <source>
        <strain evidence="3">NBRC 112416</strain>
    </source>
</reference>
<evidence type="ECO:0000313" key="2">
    <source>
        <dbReference type="EMBL" id="GLQ57362.1"/>
    </source>
</evidence>
<dbReference type="InterPro" id="IPR030395">
    <property type="entry name" value="GP_PDE_dom"/>
</dbReference>
<keyword evidence="3" id="KW-1185">Reference proteome</keyword>
<feature type="domain" description="GP-PDE" evidence="1">
    <location>
        <begin position="52"/>
        <end position="328"/>
    </location>
</feature>
<proteinExistence type="predicted"/>
<dbReference type="Proteomes" id="UP001156691">
    <property type="component" value="Unassembled WGS sequence"/>
</dbReference>
<accession>A0ABQ5WB74</accession>
<sequence>MKRFVLRAVGVLVLFAVAVYVFNASWRIARAADPTVTLISHRGVHQTFDRDNLTGDTCTASRIYPPTHGYLENTIASMQAAFAAGADIVELDVHPTTDGRFAVMHDWTLDCRTDGTGETRSHDMADLKTLDIGYGYTADGGETYPFRGKYTGQLPELAEVFEALPDGRFLINFKSREMREGDMLAALVAANPDWRSNVWGAYGGDEPTYRAADLIDGLAVWSRRGLVDCLLQYEAIGWTGFMPQACRNTKVMVPLNVAPFLWGWPNLFIARLRDAGSEVILMGPYEAGDSGTAGIDTLDQLAQVPEDFSGYLWTNRIEVIGPAIATHK</sequence>
<dbReference type="Gene3D" id="3.20.20.190">
    <property type="entry name" value="Phosphatidylinositol (PI) phosphodiesterase"/>
    <property type="match status" value="1"/>
</dbReference>
<comment type="caution">
    <text evidence="2">The sequence shown here is derived from an EMBL/GenBank/DDBJ whole genome shotgun (WGS) entry which is preliminary data.</text>
</comment>
<dbReference type="EMBL" id="BSNS01000024">
    <property type="protein sequence ID" value="GLQ57362.1"/>
    <property type="molecule type" value="Genomic_DNA"/>
</dbReference>